<gene>
    <name evidence="2" type="ORF">ACFPEL_05765</name>
</gene>
<keyword evidence="1" id="KW-0472">Membrane</keyword>
<name>A0ABV9RCJ3_9PSEU</name>
<feature type="transmembrane region" description="Helical" evidence="1">
    <location>
        <begin position="76"/>
        <end position="96"/>
    </location>
</feature>
<evidence type="ECO:0000256" key="1">
    <source>
        <dbReference type="SAM" id="Phobius"/>
    </source>
</evidence>
<evidence type="ECO:0008006" key="4">
    <source>
        <dbReference type="Google" id="ProtNLM"/>
    </source>
</evidence>
<dbReference type="Proteomes" id="UP001595909">
    <property type="component" value="Unassembled WGS sequence"/>
</dbReference>
<feature type="transmembrane region" description="Helical" evidence="1">
    <location>
        <begin position="46"/>
        <end position="64"/>
    </location>
</feature>
<accession>A0ABV9RCJ3</accession>
<reference evidence="3" key="1">
    <citation type="journal article" date="2019" name="Int. J. Syst. Evol. Microbiol.">
        <title>The Global Catalogue of Microorganisms (GCM) 10K type strain sequencing project: providing services to taxonomists for standard genome sequencing and annotation.</title>
        <authorList>
            <consortium name="The Broad Institute Genomics Platform"/>
            <consortium name="The Broad Institute Genome Sequencing Center for Infectious Disease"/>
            <person name="Wu L."/>
            <person name="Ma J."/>
        </authorList>
    </citation>
    <scope>NUCLEOTIDE SEQUENCE [LARGE SCALE GENOMIC DNA]</scope>
    <source>
        <strain evidence="3">CCUG 50347</strain>
    </source>
</reference>
<dbReference type="RefSeq" id="WP_274188835.1">
    <property type="nucleotide sequence ID" value="NZ_BAABHN010000012.1"/>
</dbReference>
<comment type="caution">
    <text evidence="2">The sequence shown here is derived from an EMBL/GenBank/DDBJ whole genome shotgun (WGS) entry which is preliminary data.</text>
</comment>
<sequence length="158" mass="15885">MSILAVSSPVPRSLRAAVVVWLIAVGAGVAETLVHLALPDPPGPAALAKRAVIYAGGVVLVLALPEGRTLVRWTVAVLLGVVGTASLVVAPLTWLASGASPVDHLAAAGAPDLAVAALRVVHLAAVVVALVLMFRPSVNAFFSSRRPARRASGAGDAS</sequence>
<evidence type="ECO:0000313" key="3">
    <source>
        <dbReference type="Proteomes" id="UP001595909"/>
    </source>
</evidence>
<keyword evidence="1" id="KW-1133">Transmembrane helix</keyword>
<keyword evidence="3" id="KW-1185">Reference proteome</keyword>
<organism evidence="2 3">
    <name type="scientific">Actinomycetospora chibensis</name>
    <dbReference type="NCBI Taxonomy" id="663606"/>
    <lineage>
        <taxon>Bacteria</taxon>
        <taxon>Bacillati</taxon>
        <taxon>Actinomycetota</taxon>
        <taxon>Actinomycetes</taxon>
        <taxon>Pseudonocardiales</taxon>
        <taxon>Pseudonocardiaceae</taxon>
        <taxon>Actinomycetospora</taxon>
    </lineage>
</organism>
<protein>
    <recommendedName>
        <fullName evidence="4">DUF4149 domain-containing protein</fullName>
    </recommendedName>
</protein>
<proteinExistence type="predicted"/>
<keyword evidence="1" id="KW-0812">Transmembrane</keyword>
<feature type="transmembrane region" description="Helical" evidence="1">
    <location>
        <begin position="116"/>
        <end position="134"/>
    </location>
</feature>
<dbReference type="EMBL" id="JBHSIM010000012">
    <property type="protein sequence ID" value="MFC4831911.1"/>
    <property type="molecule type" value="Genomic_DNA"/>
</dbReference>
<evidence type="ECO:0000313" key="2">
    <source>
        <dbReference type="EMBL" id="MFC4831911.1"/>
    </source>
</evidence>